<comment type="similarity">
    <text evidence="1">Belongs to the universal ribosomal protein uL16 family.</text>
</comment>
<dbReference type="Proteomes" id="UP000077154">
    <property type="component" value="Unassembled WGS sequence"/>
</dbReference>
<accession>A0A177AL67</accession>
<dbReference type="PANTHER" id="PTHR11726">
    <property type="entry name" value="60S RIBOSOMAL PROTEIN L10"/>
    <property type="match status" value="1"/>
</dbReference>
<dbReference type="VEuPathDB" id="FungiDB:GMDG_02445"/>
<dbReference type="SUPFAM" id="SSF54686">
    <property type="entry name" value="Ribosomal protein L16p/L10e"/>
    <property type="match status" value="1"/>
</dbReference>
<dbReference type="RefSeq" id="XP_024327325.1">
    <property type="nucleotide sequence ID" value="XM_024465034.1"/>
</dbReference>
<dbReference type="GeneID" id="36284442"/>
<organism evidence="4">
    <name type="scientific">Pseudogymnoascus destructans</name>
    <dbReference type="NCBI Taxonomy" id="655981"/>
    <lineage>
        <taxon>Eukaryota</taxon>
        <taxon>Fungi</taxon>
        <taxon>Dikarya</taxon>
        <taxon>Ascomycota</taxon>
        <taxon>Pezizomycotina</taxon>
        <taxon>Leotiomycetes</taxon>
        <taxon>Thelebolales</taxon>
        <taxon>Thelebolaceae</taxon>
        <taxon>Pseudogymnoascus</taxon>
    </lineage>
</organism>
<dbReference type="GO" id="GO:1990904">
    <property type="term" value="C:ribonucleoprotein complex"/>
    <property type="evidence" value="ECO:0007669"/>
    <property type="project" value="UniProtKB-KW"/>
</dbReference>
<dbReference type="AlphaFoldDB" id="A0A177AL67"/>
<evidence type="ECO:0000313" key="4">
    <source>
        <dbReference type="EMBL" id="OAF62051.1"/>
    </source>
</evidence>
<dbReference type="InterPro" id="IPR036920">
    <property type="entry name" value="Ribosomal_uL16_sf"/>
</dbReference>
<sequence>MKTHLPVYTHKPSQCVGQRGATATARINPSQNPDTTAELPTQNEQVSSKALEAARIQANKYMVKNSGKETFHLRIRTHPYHVIRMNKMLACAGADRLQQGMRGAWGKPAGIVARVRVNQILILMRTIDRCELQAKTALKKPCTSSPASRRWSLAGTGDSRR</sequence>
<protein>
    <submittedName>
        <fullName evidence="4">Uncharacterized protein</fullName>
    </submittedName>
</protein>
<dbReference type="GO" id="GO:0006412">
    <property type="term" value="P:translation"/>
    <property type="evidence" value="ECO:0007669"/>
    <property type="project" value="InterPro"/>
</dbReference>
<name>A0A177AL67_9PEZI</name>
<keyword evidence="3" id="KW-0687">Ribonucleoprotein</keyword>
<evidence type="ECO:0000256" key="2">
    <source>
        <dbReference type="ARBA" id="ARBA00022980"/>
    </source>
</evidence>
<dbReference type="CDD" id="cd01433">
    <property type="entry name" value="Ribosomal_L16_L10e"/>
    <property type="match status" value="1"/>
</dbReference>
<dbReference type="PROSITE" id="PS01257">
    <property type="entry name" value="RIBOSOMAL_L10E"/>
    <property type="match status" value="1"/>
</dbReference>
<dbReference type="NCBIfam" id="NF003239">
    <property type="entry name" value="PRK04199.1-4"/>
    <property type="match status" value="1"/>
</dbReference>
<dbReference type="OrthoDB" id="10258869at2759"/>
<dbReference type="InterPro" id="IPR001197">
    <property type="entry name" value="Ribosomal_uL16_euk_arch"/>
</dbReference>
<reference evidence="4" key="1">
    <citation type="submission" date="2016-03" db="EMBL/GenBank/DDBJ databases">
        <title>Updated assembly of Pseudogymnoascus destructans, the fungus causing white-nose syndrome of bats.</title>
        <authorList>
            <person name="Palmer J.M."/>
            <person name="Drees K.P."/>
            <person name="Foster J.T."/>
            <person name="Lindner D.L."/>
        </authorList>
    </citation>
    <scope>NUCLEOTIDE SEQUENCE [LARGE SCALE GENOMIC DNA]</scope>
    <source>
        <strain evidence="4">20631-21</strain>
    </source>
</reference>
<dbReference type="InterPro" id="IPR016180">
    <property type="entry name" value="Ribosomal_uL16_dom"/>
</dbReference>
<dbReference type="Pfam" id="PF00252">
    <property type="entry name" value="Ribosomal_L16"/>
    <property type="match status" value="1"/>
</dbReference>
<dbReference type="GO" id="GO:0003735">
    <property type="term" value="F:structural constituent of ribosome"/>
    <property type="evidence" value="ECO:0007669"/>
    <property type="project" value="InterPro"/>
</dbReference>
<gene>
    <name evidence="4" type="ORF">VC83_01351</name>
</gene>
<evidence type="ECO:0000256" key="1">
    <source>
        <dbReference type="ARBA" id="ARBA00008931"/>
    </source>
</evidence>
<dbReference type="Gene3D" id="3.90.1170.10">
    <property type="entry name" value="Ribosomal protein L10e/L16"/>
    <property type="match status" value="1"/>
</dbReference>
<dbReference type="EMBL" id="KV441388">
    <property type="protein sequence ID" value="OAF62051.1"/>
    <property type="molecule type" value="Genomic_DNA"/>
</dbReference>
<dbReference type="InterPro" id="IPR018255">
    <property type="entry name" value="Ribosomal_uL16_CS_euk_arc"/>
</dbReference>
<dbReference type="GO" id="GO:0005840">
    <property type="term" value="C:ribosome"/>
    <property type="evidence" value="ECO:0007669"/>
    <property type="project" value="UniProtKB-KW"/>
</dbReference>
<keyword evidence="2" id="KW-0689">Ribosomal protein</keyword>
<proteinExistence type="inferred from homology"/>
<dbReference type="InterPro" id="IPR047873">
    <property type="entry name" value="Ribosomal_uL16"/>
</dbReference>
<evidence type="ECO:0000256" key="3">
    <source>
        <dbReference type="ARBA" id="ARBA00023274"/>
    </source>
</evidence>